<sequence length="37" mass="4428">MFFHTLYIQFESETLQCEKWCLPKLSAAIQSQEQDFS</sequence>
<reference evidence="1" key="1">
    <citation type="submission" date="2014-11" db="EMBL/GenBank/DDBJ databases">
        <authorList>
            <person name="Amaro Gonzalez C."/>
        </authorList>
    </citation>
    <scope>NUCLEOTIDE SEQUENCE</scope>
</reference>
<protein>
    <submittedName>
        <fullName evidence="1">Uncharacterized protein</fullName>
    </submittedName>
</protein>
<organism evidence="1">
    <name type="scientific">Anguilla anguilla</name>
    <name type="common">European freshwater eel</name>
    <name type="synonym">Muraena anguilla</name>
    <dbReference type="NCBI Taxonomy" id="7936"/>
    <lineage>
        <taxon>Eukaryota</taxon>
        <taxon>Metazoa</taxon>
        <taxon>Chordata</taxon>
        <taxon>Craniata</taxon>
        <taxon>Vertebrata</taxon>
        <taxon>Euteleostomi</taxon>
        <taxon>Actinopterygii</taxon>
        <taxon>Neopterygii</taxon>
        <taxon>Teleostei</taxon>
        <taxon>Anguilliformes</taxon>
        <taxon>Anguillidae</taxon>
        <taxon>Anguilla</taxon>
    </lineage>
</organism>
<proteinExistence type="predicted"/>
<evidence type="ECO:0000313" key="1">
    <source>
        <dbReference type="EMBL" id="JAH91924.1"/>
    </source>
</evidence>
<accession>A0A0E9WNE3</accession>
<dbReference type="AlphaFoldDB" id="A0A0E9WNE3"/>
<reference evidence="1" key="2">
    <citation type="journal article" date="2015" name="Fish Shellfish Immunol.">
        <title>Early steps in the European eel (Anguilla anguilla)-Vibrio vulnificus interaction in the gills: Role of the RtxA13 toxin.</title>
        <authorList>
            <person name="Callol A."/>
            <person name="Pajuelo D."/>
            <person name="Ebbesson L."/>
            <person name="Teles M."/>
            <person name="MacKenzie S."/>
            <person name="Amaro C."/>
        </authorList>
    </citation>
    <scope>NUCLEOTIDE SEQUENCE</scope>
</reference>
<dbReference type="EMBL" id="GBXM01016653">
    <property type="protein sequence ID" value="JAH91924.1"/>
    <property type="molecule type" value="Transcribed_RNA"/>
</dbReference>
<name>A0A0E9WNE3_ANGAN</name>